<dbReference type="SMART" id="SM00895">
    <property type="entry name" value="FCD"/>
    <property type="match status" value="1"/>
</dbReference>
<dbReference type="PANTHER" id="PTHR43537">
    <property type="entry name" value="TRANSCRIPTIONAL REGULATOR, GNTR FAMILY"/>
    <property type="match status" value="1"/>
</dbReference>
<dbReference type="Pfam" id="PF00392">
    <property type="entry name" value="GntR"/>
    <property type="match status" value="1"/>
</dbReference>
<dbReference type="SMART" id="SM00345">
    <property type="entry name" value="HTH_GNTR"/>
    <property type="match status" value="1"/>
</dbReference>
<gene>
    <name evidence="5" type="ORF">D0469_02495</name>
</gene>
<reference evidence="5 6" key="1">
    <citation type="submission" date="2018-08" db="EMBL/GenBank/DDBJ databases">
        <title>Bacillus chawlae sp. nov., Bacillus glennii sp. nov., and Bacillus saganii sp. nov. Isolated from the Vehicle Assembly Building at Kennedy Space Center where the Viking Spacecraft were Assembled.</title>
        <authorList>
            <person name="Seuylemezian A."/>
            <person name="Vaishampayan P."/>
        </authorList>
    </citation>
    <scope>NUCLEOTIDE SEQUENCE [LARGE SCALE GENOMIC DNA]</scope>
    <source>
        <strain evidence="5 6">V47-23a</strain>
    </source>
</reference>
<keyword evidence="2" id="KW-0238">DNA-binding</keyword>
<sequence length="231" mass="26492">MVIKSDFYHNVRLETGTLSDQVKNHIYNAIIRGELKPGEMIVESLVAEKLGISRAPVREAMRMLEAKGLVNIAPRKGIFVSQLSVKELKEMYEVRLNLEMLALKNSYLHSPDKTVSELEESLEKQQLLIDNRDFQAYMNENIRFHDIFITNSGNSYLISTLQNIEELTLRYRASSMNLSGRLEKSLNDHLAICNFFKSGTIEKALKTLENHIISSALRLQEELSKDKSFIK</sequence>
<dbReference type="GO" id="GO:0003700">
    <property type="term" value="F:DNA-binding transcription factor activity"/>
    <property type="evidence" value="ECO:0007669"/>
    <property type="project" value="InterPro"/>
</dbReference>
<evidence type="ECO:0000259" key="4">
    <source>
        <dbReference type="PROSITE" id="PS50949"/>
    </source>
</evidence>
<evidence type="ECO:0000313" key="6">
    <source>
        <dbReference type="Proteomes" id="UP000264541"/>
    </source>
</evidence>
<comment type="caution">
    <text evidence="5">The sequence shown here is derived from an EMBL/GenBank/DDBJ whole genome shotgun (WGS) entry which is preliminary data.</text>
</comment>
<dbReference type="Proteomes" id="UP000264541">
    <property type="component" value="Unassembled WGS sequence"/>
</dbReference>
<evidence type="ECO:0000256" key="2">
    <source>
        <dbReference type="ARBA" id="ARBA00023125"/>
    </source>
</evidence>
<dbReference type="SUPFAM" id="SSF48008">
    <property type="entry name" value="GntR ligand-binding domain-like"/>
    <property type="match status" value="1"/>
</dbReference>
<dbReference type="PRINTS" id="PR00035">
    <property type="entry name" value="HTHGNTR"/>
</dbReference>
<evidence type="ECO:0000313" key="5">
    <source>
        <dbReference type="EMBL" id="RFU71209.1"/>
    </source>
</evidence>
<feature type="domain" description="HTH gntR-type" evidence="4">
    <location>
        <begin position="16"/>
        <end position="83"/>
    </location>
</feature>
<dbReference type="CDD" id="cd07377">
    <property type="entry name" value="WHTH_GntR"/>
    <property type="match status" value="1"/>
</dbReference>
<dbReference type="PANTHER" id="PTHR43537:SF24">
    <property type="entry name" value="GLUCONATE OPERON TRANSCRIPTIONAL REPRESSOR"/>
    <property type="match status" value="1"/>
</dbReference>
<proteinExistence type="predicted"/>
<dbReference type="Pfam" id="PF07729">
    <property type="entry name" value="FCD"/>
    <property type="match status" value="1"/>
</dbReference>
<dbReference type="Gene3D" id="1.20.120.530">
    <property type="entry name" value="GntR ligand-binding domain-like"/>
    <property type="match status" value="1"/>
</dbReference>
<dbReference type="PROSITE" id="PS50949">
    <property type="entry name" value="HTH_GNTR"/>
    <property type="match status" value="1"/>
</dbReference>
<dbReference type="SUPFAM" id="SSF46785">
    <property type="entry name" value="Winged helix' DNA-binding domain"/>
    <property type="match status" value="1"/>
</dbReference>
<dbReference type="InterPro" id="IPR000524">
    <property type="entry name" value="Tscrpt_reg_HTH_GntR"/>
</dbReference>
<keyword evidence="3" id="KW-0804">Transcription</keyword>
<dbReference type="InterPro" id="IPR036390">
    <property type="entry name" value="WH_DNA-bd_sf"/>
</dbReference>
<keyword evidence="1" id="KW-0805">Transcription regulation</keyword>
<evidence type="ECO:0000256" key="3">
    <source>
        <dbReference type="ARBA" id="ARBA00023163"/>
    </source>
</evidence>
<dbReference type="AlphaFoldDB" id="A0A372LSN6"/>
<organism evidence="5 6">
    <name type="scientific">Peribacillus saganii</name>
    <dbReference type="NCBI Taxonomy" id="2303992"/>
    <lineage>
        <taxon>Bacteria</taxon>
        <taxon>Bacillati</taxon>
        <taxon>Bacillota</taxon>
        <taxon>Bacilli</taxon>
        <taxon>Bacillales</taxon>
        <taxon>Bacillaceae</taxon>
        <taxon>Peribacillus</taxon>
    </lineage>
</organism>
<dbReference type="OrthoDB" id="2374506at2"/>
<keyword evidence="6" id="KW-1185">Reference proteome</keyword>
<dbReference type="RefSeq" id="WP_117325085.1">
    <property type="nucleotide sequence ID" value="NZ_QVTE01000007.1"/>
</dbReference>
<name>A0A372LSN6_9BACI</name>
<dbReference type="InterPro" id="IPR008920">
    <property type="entry name" value="TF_FadR/GntR_C"/>
</dbReference>
<protein>
    <submittedName>
        <fullName evidence="5">GntR family transcriptional regulator</fullName>
    </submittedName>
</protein>
<dbReference type="InterPro" id="IPR011711">
    <property type="entry name" value="GntR_C"/>
</dbReference>
<dbReference type="Gene3D" id="1.10.10.10">
    <property type="entry name" value="Winged helix-like DNA-binding domain superfamily/Winged helix DNA-binding domain"/>
    <property type="match status" value="1"/>
</dbReference>
<accession>A0A372LSN6</accession>
<dbReference type="InterPro" id="IPR036388">
    <property type="entry name" value="WH-like_DNA-bd_sf"/>
</dbReference>
<dbReference type="GO" id="GO:0003677">
    <property type="term" value="F:DNA binding"/>
    <property type="evidence" value="ECO:0007669"/>
    <property type="project" value="UniProtKB-KW"/>
</dbReference>
<dbReference type="EMBL" id="QVTE01000007">
    <property type="protein sequence ID" value="RFU71209.1"/>
    <property type="molecule type" value="Genomic_DNA"/>
</dbReference>
<evidence type="ECO:0000256" key="1">
    <source>
        <dbReference type="ARBA" id="ARBA00023015"/>
    </source>
</evidence>